<dbReference type="EMBL" id="KV878338">
    <property type="protein sequence ID" value="OJJ49481.1"/>
    <property type="molecule type" value="Genomic_DNA"/>
</dbReference>
<dbReference type="AlphaFoldDB" id="A0A1L9SQX9"/>
<dbReference type="Proteomes" id="UP000184188">
    <property type="component" value="Unassembled WGS sequence"/>
</dbReference>
<proteinExistence type="predicted"/>
<reference evidence="2" key="1">
    <citation type="journal article" date="2017" name="Genome Biol.">
        <title>Comparative genomics reveals high biological diversity and specific adaptations in the industrially and medically important fungal genus Aspergillus.</title>
        <authorList>
            <person name="de Vries R.P."/>
            <person name="Riley R."/>
            <person name="Wiebenga A."/>
            <person name="Aguilar-Osorio G."/>
            <person name="Amillis S."/>
            <person name="Uchima C.A."/>
            <person name="Anderluh G."/>
            <person name="Asadollahi M."/>
            <person name="Askin M."/>
            <person name="Barry K."/>
            <person name="Battaglia E."/>
            <person name="Bayram O."/>
            <person name="Benocci T."/>
            <person name="Braus-Stromeyer S.A."/>
            <person name="Caldana C."/>
            <person name="Canovas D."/>
            <person name="Cerqueira G.C."/>
            <person name="Chen F."/>
            <person name="Chen W."/>
            <person name="Choi C."/>
            <person name="Clum A."/>
            <person name="Dos Santos R.A."/>
            <person name="Damasio A.R."/>
            <person name="Diallinas G."/>
            <person name="Emri T."/>
            <person name="Fekete E."/>
            <person name="Flipphi M."/>
            <person name="Freyberg S."/>
            <person name="Gallo A."/>
            <person name="Gournas C."/>
            <person name="Habgood R."/>
            <person name="Hainaut M."/>
            <person name="Harispe M.L."/>
            <person name="Henrissat B."/>
            <person name="Hilden K.S."/>
            <person name="Hope R."/>
            <person name="Hossain A."/>
            <person name="Karabika E."/>
            <person name="Karaffa L."/>
            <person name="Karanyi Z."/>
            <person name="Krasevec N."/>
            <person name="Kuo A."/>
            <person name="Kusch H."/>
            <person name="LaButti K."/>
            <person name="Lagendijk E.L."/>
            <person name="Lapidus A."/>
            <person name="Levasseur A."/>
            <person name="Lindquist E."/>
            <person name="Lipzen A."/>
            <person name="Logrieco A.F."/>
            <person name="MacCabe A."/>
            <person name="Maekelae M.R."/>
            <person name="Malavazi I."/>
            <person name="Melin P."/>
            <person name="Meyer V."/>
            <person name="Mielnichuk N."/>
            <person name="Miskei M."/>
            <person name="Molnar A.P."/>
            <person name="Mule G."/>
            <person name="Ngan C.Y."/>
            <person name="Orejas M."/>
            <person name="Orosz E."/>
            <person name="Ouedraogo J.P."/>
            <person name="Overkamp K.M."/>
            <person name="Park H.-S."/>
            <person name="Perrone G."/>
            <person name="Piumi F."/>
            <person name="Punt P.J."/>
            <person name="Ram A.F."/>
            <person name="Ramon A."/>
            <person name="Rauscher S."/>
            <person name="Record E."/>
            <person name="Riano-Pachon D.M."/>
            <person name="Robert V."/>
            <person name="Roehrig J."/>
            <person name="Ruller R."/>
            <person name="Salamov A."/>
            <person name="Salih N.S."/>
            <person name="Samson R.A."/>
            <person name="Sandor E."/>
            <person name="Sanguinetti M."/>
            <person name="Schuetze T."/>
            <person name="Sepcic K."/>
            <person name="Shelest E."/>
            <person name="Sherlock G."/>
            <person name="Sophianopoulou V."/>
            <person name="Squina F.M."/>
            <person name="Sun H."/>
            <person name="Susca A."/>
            <person name="Todd R.B."/>
            <person name="Tsang A."/>
            <person name="Unkles S.E."/>
            <person name="van de Wiele N."/>
            <person name="van Rossen-Uffink D."/>
            <person name="Oliveira J.V."/>
            <person name="Vesth T.C."/>
            <person name="Visser J."/>
            <person name="Yu J.-H."/>
            <person name="Zhou M."/>
            <person name="Andersen M.R."/>
            <person name="Archer D.B."/>
            <person name="Baker S.E."/>
            <person name="Benoit I."/>
            <person name="Brakhage A.A."/>
            <person name="Braus G.H."/>
            <person name="Fischer R."/>
            <person name="Frisvad J.C."/>
            <person name="Goldman G.H."/>
            <person name="Houbraken J."/>
            <person name="Oakley B."/>
            <person name="Pocsi I."/>
            <person name="Scazzocchio C."/>
            <person name="Seiboth B."/>
            <person name="vanKuyk P.A."/>
            <person name="Wortman J."/>
            <person name="Dyer P.S."/>
            <person name="Grigoriev I.V."/>
        </authorList>
    </citation>
    <scope>NUCLEOTIDE SEQUENCE [LARGE SCALE GENOMIC DNA]</scope>
    <source>
        <strain evidence="2">CBS 506.65</strain>
    </source>
</reference>
<dbReference type="RefSeq" id="XP_022583991.1">
    <property type="nucleotide sequence ID" value="XM_022724661.1"/>
</dbReference>
<sequence length="510" mass="57893">MRQKRFLLALLVFAFLAACLWLGGERALPLAARLPELPYALNGLWRDETAQLHEVADLMLKIYETLARMRYIDPSAIERGPHNVTELLPLYETLGLDSSVIYLYSILPYINPIVAGRRDFFHGGQFADFRDPEQVEQGRDPFYANPEDNDGDFDAENGPYMRPWMTPLSQLGNHESVILYDARKHRVWIIDQESWASTDLALEGVEDGKPRSHNENSFEHIPSRPAGAVLRDINNWYLSLQEVPGGGEQSDASWGNWPLNLTALYRAHGWPDDFDGDAFGVSQARAYAAWNAKIDSEEPLRKVESLARWEKALDDQRVKQLGASATANTPDEKWAANFELWKIDRKMALNQRALEEARQEVDRRCPGGACQKKEDLPLWELKALRPELQSKQSELAYLQDSDDGPDLFKPGLRQAEMEAIAYQKALEAATADAERLCPGRSLQLAPGSGRQQVDRIVSLQGELDAFREWAVQLPSEAQKTREMVDSDIHQFEESLRFEQSRRQKESNTAA</sequence>
<gene>
    <name evidence="1" type="ORF">ASPZODRAFT_140378</name>
</gene>
<dbReference type="PROSITE" id="PS51257">
    <property type="entry name" value="PROKAR_LIPOPROTEIN"/>
    <property type="match status" value="1"/>
</dbReference>
<organism evidence="1 2">
    <name type="scientific">Penicilliopsis zonata CBS 506.65</name>
    <dbReference type="NCBI Taxonomy" id="1073090"/>
    <lineage>
        <taxon>Eukaryota</taxon>
        <taxon>Fungi</taxon>
        <taxon>Dikarya</taxon>
        <taxon>Ascomycota</taxon>
        <taxon>Pezizomycotina</taxon>
        <taxon>Eurotiomycetes</taxon>
        <taxon>Eurotiomycetidae</taxon>
        <taxon>Eurotiales</taxon>
        <taxon>Aspergillaceae</taxon>
        <taxon>Penicilliopsis</taxon>
    </lineage>
</organism>
<evidence type="ECO:0000313" key="1">
    <source>
        <dbReference type="EMBL" id="OJJ49481.1"/>
    </source>
</evidence>
<name>A0A1L9SQX9_9EURO</name>
<dbReference type="VEuPathDB" id="FungiDB:ASPZODRAFT_140378"/>
<evidence type="ECO:0000313" key="2">
    <source>
        <dbReference type="Proteomes" id="UP000184188"/>
    </source>
</evidence>
<accession>A0A1L9SQX9</accession>
<keyword evidence="2" id="KW-1185">Reference proteome</keyword>
<dbReference type="OrthoDB" id="5327951at2759"/>
<protein>
    <submittedName>
        <fullName evidence="1">Uncharacterized protein</fullName>
    </submittedName>
</protein>
<dbReference type="STRING" id="1073090.A0A1L9SQX9"/>
<dbReference type="GeneID" id="34611126"/>